<reference evidence="2 3" key="2">
    <citation type="journal article" date="2017" name="Nature">
        <title>The Apostasia genome and the evolution of orchids.</title>
        <authorList>
            <person name="Zhang G.Q."/>
            <person name="Liu K.W."/>
            <person name="Li Z."/>
            <person name="Lohaus R."/>
            <person name="Hsiao Y.Y."/>
            <person name="Niu S.C."/>
            <person name="Wang J.Y."/>
            <person name="Lin Y.C."/>
            <person name="Xu Q."/>
            <person name="Chen L.J."/>
            <person name="Yoshida K."/>
            <person name="Fujiwara S."/>
            <person name="Wang Z.W."/>
            <person name="Zhang Y.Q."/>
            <person name="Mitsuda N."/>
            <person name="Wang M."/>
            <person name="Liu G.H."/>
            <person name="Pecoraro L."/>
            <person name="Huang H.X."/>
            <person name="Xiao X.J."/>
            <person name="Lin M."/>
            <person name="Wu X.Y."/>
            <person name="Wu W.L."/>
            <person name="Chen Y.Y."/>
            <person name="Chang S.B."/>
            <person name="Sakamoto S."/>
            <person name="Ohme-Takagi M."/>
            <person name="Yagi M."/>
            <person name="Zeng S.J."/>
            <person name="Shen C.Y."/>
            <person name="Yeh C.M."/>
            <person name="Luo Y.B."/>
            <person name="Tsai W.C."/>
            <person name="Van de Peer Y."/>
            <person name="Liu Z.J."/>
        </authorList>
    </citation>
    <scope>NUCLEOTIDE SEQUENCE [LARGE SCALE GENOMIC DNA]</scope>
    <source>
        <tissue evidence="2">The whole plant</tissue>
    </source>
</reference>
<accession>A0A2I0XEC6</accession>
<evidence type="ECO:0000256" key="1">
    <source>
        <dbReference type="SAM" id="MobiDB-lite"/>
    </source>
</evidence>
<feature type="region of interest" description="Disordered" evidence="1">
    <location>
        <begin position="1"/>
        <end position="35"/>
    </location>
</feature>
<keyword evidence="3" id="KW-1185">Reference proteome</keyword>
<proteinExistence type="predicted"/>
<dbReference type="EMBL" id="KZ501954">
    <property type="protein sequence ID" value="PKU86262.1"/>
    <property type="molecule type" value="Genomic_DNA"/>
</dbReference>
<evidence type="ECO:0000313" key="2">
    <source>
        <dbReference type="EMBL" id="PKU86262.1"/>
    </source>
</evidence>
<organism evidence="2 3">
    <name type="scientific">Dendrobium catenatum</name>
    <dbReference type="NCBI Taxonomy" id="906689"/>
    <lineage>
        <taxon>Eukaryota</taxon>
        <taxon>Viridiplantae</taxon>
        <taxon>Streptophyta</taxon>
        <taxon>Embryophyta</taxon>
        <taxon>Tracheophyta</taxon>
        <taxon>Spermatophyta</taxon>
        <taxon>Magnoliopsida</taxon>
        <taxon>Liliopsida</taxon>
        <taxon>Asparagales</taxon>
        <taxon>Orchidaceae</taxon>
        <taxon>Epidendroideae</taxon>
        <taxon>Malaxideae</taxon>
        <taxon>Dendrobiinae</taxon>
        <taxon>Dendrobium</taxon>
    </lineage>
</organism>
<dbReference type="AlphaFoldDB" id="A0A2I0XEC6"/>
<evidence type="ECO:0000313" key="3">
    <source>
        <dbReference type="Proteomes" id="UP000233837"/>
    </source>
</evidence>
<name>A0A2I0XEC6_9ASPA</name>
<reference evidence="2 3" key="1">
    <citation type="journal article" date="2016" name="Sci. Rep.">
        <title>The Dendrobium catenatum Lindl. genome sequence provides insights into polysaccharide synthase, floral development and adaptive evolution.</title>
        <authorList>
            <person name="Zhang G.Q."/>
            <person name="Xu Q."/>
            <person name="Bian C."/>
            <person name="Tsai W.C."/>
            <person name="Yeh C.M."/>
            <person name="Liu K.W."/>
            <person name="Yoshida K."/>
            <person name="Zhang L.S."/>
            <person name="Chang S.B."/>
            <person name="Chen F."/>
            <person name="Shi Y."/>
            <person name="Su Y.Y."/>
            <person name="Zhang Y.Q."/>
            <person name="Chen L.J."/>
            <person name="Yin Y."/>
            <person name="Lin M."/>
            <person name="Huang H."/>
            <person name="Deng H."/>
            <person name="Wang Z.W."/>
            <person name="Zhu S.L."/>
            <person name="Zhao X."/>
            <person name="Deng C."/>
            <person name="Niu S.C."/>
            <person name="Huang J."/>
            <person name="Wang M."/>
            <person name="Liu G.H."/>
            <person name="Yang H.J."/>
            <person name="Xiao X.J."/>
            <person name="Hsiao Y.Y."/>
            <person name="Wu W.L."/>
            <person name="Chen Y.Y."/>
            <person name="Mitsuda N."/>
            <person name="Ohme-Takagi M."/>
            <person name="Luo Y.B."/>
            <person name="Van de Peer Y."/>
            <person name="Liu Z.J."/>
        </authorList>
    </citation>
    <scope>NUCLEOTIDE SEQUENCE [LARGE SCALE GENOMIC DNA]</scope>
    <source>
        <tissue evidence="2">The whole plant</tissue>
    </source>
</reference>
<protein>
    <submittedName>
        <fullName evidence="2">Uncharacterized protein</fullName>
    </submittedName>
</protein>
<dbReference type="Proteomes" id="UP000233837">
    <property type="component" value="Unassembled WGS sequence"/>
</dbReference>
<sequence length="95" mass="10736">MGNRRPEEGNEPSHEDWVMQGGWKKDGIPTLDTREKHKGIMTTTTLEEEEVIGAVTILGIAITKLIEVVIEGAEEKKKQEKLAGIDTRELFYSFH</sequence>
<gene>
    <name evidence="2" type="ORF">MA16_Dca002093</name>
</gene>